<organism evidence="2 3">
    <name type="scientific">Candidatus Thermofonsia Clade 3 bacterium</name>
    <dbReference type="NCBI Taxonomy" id="2364212"/>
    <lineage>
        <taxon>Bacteria</taxon>
        <taxon>Bacillati</taxon>
        <taxon>Chloroflexota</taxon>
        <taxon>Candidatus Thermofontia</taxon>
        <taxon>Candidatus Thermofonsia Clade 3</taxon>
    </lineage>
</organism>
<evidence type="ECO:0000313" key="3">
    <source>
        <dbReference type="Proteomes" id="UP000230790"/>
    </source>
</evidence>
<keyword evidence="1" id="KW-1133">Transmembrane helix</keyword>
<evidence type="ECO:0000313" key="2">
    <source>
        <dbReference type="EMBL" id="PJF47112.1"/>
    </source>
</evidence>
<reference evidence="2 3" key="1">
    <citation type="submission" date="2017-11" db="EMBL/GenBank/DDBJ databases">
        <title>Evolution of Phototrophy in the Chloroflexi Phylum Driven by Horizontal Gene Transfer.</title>
        <authorList>
            <person name="Ward L.M."/>
            <person name="Hemp J."/>
            <person name="Shih P.M."/>
            <person name="Mcglynn S.E."/>
            <person name="Fischer W."/>
        </authorList>
    </citation>
    <scope>NUCLEOTIDE SEQUENCE [LARGE SCALE GENOMIC DNA]</scope>
    <source>
        <strain evidence="2">JP3_7</strain>
    </source>
</reference>
<comment type="caution">
    <text evidence="2">The sequence shown here is derived from an EMBL/GenBank/DDBJ whole genome shotgun (WGS) entry which is preliminary data.</text>
</comment>
<dbReference type="EMBL" id="PGTN01000067">
    <property type="protein sequence ID" value="PJF47112.1"/>
    <property type="molecule type" value="Genomic_DNA"/>
</dbReference>
<gene>
    <name evidence="2" type="ORF">CUN48_10360</name>
</gene>
<proteinExistence type="predicted"/>
<sequence>MTHTTSKLTPEDIAWLERRLSAAVAPVAPRPEFVSRAKQELMGAPVVHPRSAWVKRSVLAAAALSTFSLVAMLAYLRRHRRAPSVDRAHNNT</sequence>
<accession>A0A2M8QBE1</accession>
<dbReference type="Proteomes" id="UP000230790">
    <property type="component" value="Unassembled WGS sequence"/>
</dbReference>
<name>A0A2M8QBE1_9CHLR</name>
<feature type="transmembrane region" description="Helical" evidence="1">
    <location>
        <begin position="58"/>
        <end position="76"/>
    </location>
</feature>
<keyword evidence="1" id="KW-0812">Transmembrane</keyword>
<evidence type="ECO:0000256" key="1">
    <source>
        <dbReference type="SAM" id="Phobius"/>
    </source>
</evidence>
<dbReference type="AlphaFoldDB" id="A0A2M8QBE1"/>
<protein>
    <submittedName>
        <fullName evidence="2">Uncharacterized protein</fullName>
    </submittedName>
</protein>
<keyword evidence="1" id="KW-0472">Membrane</keyword>